<accession>A0AAV4UA63</accession>
<name>A0AAV4UA63_9ARAC</name>
<protein>
    <submittedName>
        <fullName evidence="1">Uncharacterized protein</fullName>
    </submittedName>
</protein>
<gene>
    <name evidence="1" type="ORF">CDAR_434331</name>
</gene>
<evidence type="ECO:0000313" key="2">
    <source>
        <dbReference type="Proteomes" id="UP001054837"/>
    </source>
</evidence>
<keyword evidence="2" id="KW-1185">Reference proteome</keyword>
<reference evidence="1 2" key="1">
    <citation type="submission" date="2021-06" db="EMBL/GenBank/DDBJ databases">
        <title>Caerostris darwini draft genome.</title>
        <authorList>
            <person name="Kono N."/>
            <person name="Arakawa K."/>
        </authorList>
    </citation>
    <scope>NUCLEOTIDE SEQUENCE [LARGE SCALE GENOMIC DNA]</scope>
</reference>
<dbReference type="EMBL" id="BPLQ01010949">
    <property type="protein sequence ID" value="GIY54632.1"/>
    <property type="molecule type" value="Genomic_DNA"/>
</dbReference>
<comment type="caution">
    <text evidence="1">The sequence shown here is derived from an EMBL/GenBank/DDBJ whole genome shotgun (WGS) entry which is preliminary data.</text>
</comment>
<evidence type="ECO:0000313" key="1">
    <source>
        <dbReference type="EMBL" id="GIY54632.1"/>
    </source>
</evidence>
<dbReference type="Proteomes" id="UP001054837">
    <property type="component" value="Unassembled WGS sequence"/>
</dbReference>
<sequence length="115" mass="13633">MYERNQVLLLHAKNVFHNLQTMLYFNTFSLFNNLFLIKIWEKIELGFVLQISSSLCEIQRCIIRVPIFNMEPSVSLHAFNLESRRWKVREESGKDERGGGEINSCRRTHEAFQLL</sequence>
<proteinExistence type="predicted"/>
<dbReference type="AlphaFoldDB" id="A0AAV4UA63"/>
<organism evidence="1 2">
    <name type="scientific">Caerostris darwini</name>
    <dbReference type="NCBI Taxonomy" id="1538125"/>
    <lineage>
        <taxon>Eukaryota</taxon>
        <taxon>Metazoa</taxon>
        <taxon>Ecdysozoa</taxon>
        <taxon>Arthropoda</taxon>
        <taxon>Chelicerata</taxon>
        <taxon>Arachnida</taxon>
        <taxon>Araneae</taxon>
        <taxon>Araneomorphae</taxon>
        <taxon>Entelegynae</taxon>
        <taxon>Araneoidea</taxon>
        <taxon>Araneidae</taxon>
        <taxon>Caerostris</taxon>
    </lineage>
</organism>